<dbReference type="Proteomes" id="UP000800041">
    <property type="component" value="Unassembled WGS sequence"/>
</dbReference>
<evidence type="ECO:0000313" key="2">
    <source>
        <dbReference type="Proteomes" id="UP000800041"/>
    </source>
</evidence>
<organism evidence="1 2">
    <name type="scientific">Aulographum hederae CBS 113979</name>
    <dbReference type="NCBI Taxonomy" id="1176131"/>
    <lineage>
        <taxon>Eukaryota</taxon>
        <taxon>Fungi</taxon>
        <taxon>Dikarya</taxon>
        <taxon>Ascomycota</taxon>
        <taxon>Pezizomycotina</taxon>
        <taxon>Dothideomycetes</taxon>
        <taxon>Pleosporomycetidae</taxon>
        <taxon>Aulographales</taxon>
        <taxon>Aulographaceae</taxon>
    </lineage>
</organism>
<dbReference type="EMBL" id="ML977143">
    <property type="protein sequence ID" value="KAF1990087.1"/>
    <property type="molecule type" value="Genomic_DNA"/>
</dbReference>
<protein>
    <submittedName>
        <fullName evidence="1">Uncharacterized protein</fullName>
    </submittedName>
</protein>
<accession>A0A6G1HAJ8</accession>
<reference evidence="1" key="1">
    <citation type="journal article" date="2020" name="Stud. Mycol.">
        <title>101 Dothideomycetes genomes: a test case for predicting lifestyles and emergence of pathogens.</title>
        <authorList>
            <person name="Haridas S."/>
            <person name="Albert R."/>
            <person name="Binder M."/>
            <person name="Bloem J."/>
            <person name="Labutti K."/>
            <person name="Salamov A."/>
            <person name="Andreopoulos B."/>
            <person name="Baker S."/>
            <person name="Barry K."/>
            <person name="Bills G."/>
            <person name="Bluhm B."/>
            <person name="Cannon C."/>
            <person name="Castanera R."/>
            <person name="Culley D."/>
            <person name="Daum C."/>
            <person name="Ezra D."/>
            <person name="Gonzalez J."/>
            <person name="Henrissat B."/>
            <person name="Kuo A."/>
            <person name="Liang C."/>
            <person name="Lipzen A."/>
            <person name="Lutzoni F."/>
            <person name="Magnuson J."/>
            <person name="Mondo S."/>
            <person name="Nolan M."/>
            <person name="Ohm R."/>
            <person name="Pangilinan J."/>
            <person name="Park H.-J."/>
            <person name="Ramirez L."/>
            <person name="Alfaro M."/>
            <person name="Sun H."/>
            <person name="Tritt A."/>
            <person name="Yoshinaga Y."/>
            <person name="Zwiers L.-H."/>
            <person name="Turgeon B."/>
            <person name="Goodwin S."/>
            <person name="Spatafora J."/>
            <person name="Crous P."/>
            <person name="Grigoriev I."/>
        </authorList>
    </citation>
    <scope>NUCLEOTIDE SEQUENCE</scope>
    <source>
        <strain evidence="1">CBS 113979</strain>
    </source>
</reference>
<evidence type="ECO:0000313" key="1">
    <source>
        <dbReference type="EMBL" id="KAF1990087.1"/>
    </source>
</evidence>
<sequence length="217" mass="24929">MPGHSTENGRCAFLELAGELRNAIYEDLYYDSTVKGSKNLGLLLTCKKIYQETKYLAFANTTFSIDEKFNEPRWMGLPQQLRDCIQLIEMHVECSREPDIDSLGRFLNNQKLGSKVKTLVFDGSRIRPYTAVLHMIDLFISTEPSRDLEVLIAEKDLNGGACDMLELARQLKRQLRSVWNLVTYTEIHASLDGENMTWLTVQLYDIHSPHLTIRLLD</sequence>
<dbReference type="OrthoDB" id="5413827at2759"/>
<proteinExistence type="predicted"/>
<name>A0A6G1HAJ8_9PEZI</name>
<gene>
    <name evidence="1" type="ORF">K402DRAFT_390400</name>
</gene>
<keyword evidence="2" id="KW-1185">Reference proteome</keyword>
<dbReference type="AlphaFoldDB" id="A0A6G1HAJ8"/>